<accession>A0ABY6TR27</accession>
<protein>
    <submittedName>
        <fullName evidence="1">Uncharacterized protein</fullName>
    </submittedName>
</protein>
<evidence type="ECO:0000313" key="2">
    <source>
        <dbReference type="Proteomes" id="UP000766486"/>
    </source>
</evidence>
<dbReference type="EMBL" id="CABFNS010000336">
    <property type="protein sequence ID" value="VUC21085.1"/>
    <property type="molecule type" value="Genomic_DNA"/>
</dbReference>
<evidence type="ECO:0000313" key="1">
    <source>
        <dbReference type="EMBL" id="VUC21085.1"/>
    </source>
</evidence>
<proteinExistence type="predicted"/>
<keyword evidence="2" id="KW-1185">Reference proteome</keyword>
<name>A0ABY6TR27_BIOOC</name>
<gene>
    <name evidence="1" type="ORF">CLO192961_LOCUS39557</name>
</gene>
<comment type="caution">
    <text evidence="1">The sequence shown here is derived from an EMBL/GenBank/DDBJ whole genome shotgun (WGS) entry which is preliminary data.</text>
</comment>
<organism evidence="1 2">
    <name type="scientific">Bionectria ochroleuca</name>
    <name type="common">Gliocladium roseum</name>
    <dbReference type="NCBI Taxonomy" id="29856"/>
    <lineage>
        <taxon>Eukaryota</taxon>
        <taxon>Fungi</taxon>
        <taxon>Dikarya</taxon>
        <taxon>Ascomycota</taxon>
        <taxon>Pezizomycotina</taxon>
        <taxon>Sordariomycetes</taxon>
        <taxon>Hypocreomycetidae</taxon>
        <taxon>Hypocreales</taxon>
        <taxon>Bionectriaceae</taxon>
        <taxon>Clonostachys</taxon>
    </lineage>
</organism>
<dbReference type="Proteomes" id="UP000766486">
    <property type="component" value="Unassembled WGS sequence"/>
</dbReference>
<sequence length="179" mass="20856">MALNNKWVPVDYDNSGNCRIADLLHARIRSYSIQYLPVELSSEGPVGDEKLDRLSVTMDLDKIVSRHELYNGVTKVRIDVLIDTCLHCFGTEDRDRYDRFVEDPTWTPYMSSVPPNEEGWKVLKSIFEAFEEFNILNYIVTPIKGDDPTPYSVLLGLSIFLDLSYGWRLHRFLRFLRVF</sequence>
<reference evidence="1 2" key="1">
    <citation type="submission" date="2019-06" db="EMBL/GenBank/DDBJ databases">
        <authorList>
            <person name="Broberg M."/>
        </authorList>
    </citation>
    <scope>NUCLEOTIDE SEQUENCE [LARGE SCALE GENOMIC DNA]</scope>
</reference>